<feature type="domain" description="Acyl-CoA dehydrogenase/oxidase C-terminal" evidence="4">
    <location>
        <begin position="1"/>
        <end position="122"/>
    </location>
</feature>
<keyword evidence="2" id="KW-0274">FAD</keyword>
<proteinExistence type="predicted"/>
<gene>
    <name evidence="5" type="ORF">NCTC10911_02540</name>
</gene>
<protein>
    <submittedName>
        <fullName evidence="5">Acyl-CoA dehydrogenase, short-chain specific</fullName>
        <ecNumber evidence="5">1.3.8.1</ecNumber>
    </submittedName>
</protein>
<evidence type="ECO:0000256" key="1">
    <source>
        <dbReference type="ARBA" id="ARBA00022630"/>
    </source>
</evidence>
<organism evidence="5 6">
    <name type="scientific">Bordetella pertussis</name>
    <dbReference type="NCBI Taxonomy" id="520"/>
    <lineage>
        <taxon>Bacteria</taxon>
        <taxon>Pseudomonadati</taxon>
        <taxon>Pseudomonadota</taxon>
        <taxon>Betaproteobacteria</taxon>
        <taxon>Burkholderiales</taxon>
        <taxon>Alcaligenaceae</taxon>
        <taxon>Bordetella</taxon>
    </lineage>
</organism>
<accession>A0A381A7W1</accession>
<evidence type="ECO:0000259" key="4">
    <source>
        <dbReference type="Pfam" id="PF00441"/>
    </source>
</evidence>
<dbReference type="PANTHER" id="PTHR43884">
    <property type="entry name" value="ACYL-COA DEHYDROGENASE"/>
    <property type="match status" value="1"/>
</dbReference>
<dbReference type="InterPro" id="IPR036250">
    <property type="entry name" value="AcylCo_DH-like_C"/>
</dbReference>
<dbReference type="Proteomes" id="UP000255014">
    <property type="component" value="Unassembled WGS sequence"/>
</dbReference>
<reference evidence="5 6" key="1">
    <citation type="submission" date="2018-06" db="EMBL/GenBank/DDBJ databases">
        <authorList>
            <consortium name="Pathogen Informatics"/>
            <person name="Doyle S."/>
        </authorList>
    </citation>
    <scope>NUCLEOTIDE SEQUENCE [LARGE SCALE GENOMIC DNA]</scope>
    <source>
        <strain evidence="5 6">NCTC10911</strain>
    </source>
</reference>
<dbReference type="GO" id="GO:0016937">
    <property type="term" value="F:short-chain fatty acyl-CoA dehydrogenase activity"/>
    <property type="evidence" value="ECO:0007669"/>
    <property type="project" value="UniProtKB-EC"/>
</dbReference>
<dbReference type="InterPro" id="IPR009075">
    <property type="entry name" value="AcylCo_DH/oxidase_C"/>
</dbReference>
<evidence type="ECO:0000256" key="3">
    <source>
        <dbReference type="ARBA" id="ARBA00023002"/>
    </source>
</evidence>
<dbReference type="EMBL" id="UFTT01000002">
    <property type="protein sequence ID" value="SUV65490.1"/>
    <property type="molecule type" value="Genomic_DNA"/>
</dbReference>
<dbReference type="AlphaFoldDB" id="A0A381A7W1"/>
<keyword evidence="1" id="KW-0285">Flavoprotein</keyword>
<evidence type="ECO:0000313" key="6">
    <source>
        <dbReference type="Proteomes" id="UP000255014"/>
    </source>
</evidence>
<dbReference type="Pfam" id="PF00441">
    <property type="entry name" value="Acyl-CoA_dh_1"/>
    <property type="match status" value="1"/>
</dbReference>
<evidence type="ECO:0000313" key="5">
    <source>
        <dbReference type="EMBL" id="SUV65490.1"/>
    </source>
</evidence>
<sequence length="137" mass="14571">MTRCFEMSLQYGNDRTQFGRSIGKFQAVQHQLAVMAEHVAAARIATAAAFRAGLAQPALLPAAIAKARASEAAALAANTAHAVHGAIGVTEEYDLQLYTRRLHGWRLAHGSEAYWHQVVGAALMGSGDGAVQFVRGL</sequence>
<dbReference type="EC" id="1.3.8.1" evidence="5"/>
<dbReference type="SUPFAM" id="SSF47203">
    <property type="entry name" value="Acyl-CoA dehydrogenase C-terminal domain-like"/>
    <property type="match status" value="1"/>
</dbReference>
<evidence type="ECO:0000256" key="2">
    <source>
        <dbReference type="ARBA" id="ARBA00022827"/>
    </source>
</evidence>
<dbReference type="Gene3D" id="1.20.140.10">
    <property type="entry name" value="Butyryl-CoA Dehydrogenase, subunit A, domain 3"/>
    <property type="match status" value="1"/>
</dbReference>
<dbReference type="PANTHER" id="PTHR43884:SF20">
    <property type="entry name" value="ACYL-COA DEHYDROGENASE FADE28"/>
    <property type="match status" value="1"/>
</dbReference>
<dbReference type="RefSeq" id="WP_019249367.1">
    <property type="nucleotide sequence ID" value="NZ_CFNP01000345.1"/>
</dbReference>
<keyword evidence="3 5" id="KW-0560">Oxidoreductase</keyword>
<name>A0A381A7W1_BORPT</name>